<dbReference type="RefSeq" id="WP_268059548.1">
    <property type="nucleotide sequence ID" value="NZ_JAPQFJ010000001.1"/>
</dbReference>
<comment type="similarity">
    <text evidence="1">Belongs to the Tlp family.</text>
</comment>
<dbReference type="Pfam" id="PF19824">
    <property type="entry name" value="Tlp"/>
    <property type="match status" value="1"/>
</dbReference>
<gene>
    <name evidence="1 2" type="primary">tlp</name>
    <name evidence="2" type="ORF">OW729_01085</name>
</gene>
<dbReference type="Proteomes" id="UP001144612">
    <property type="component" value="Unassembled WGS sequence"/>
</dbReference>
<dbReference type="HAMAP" id="MF_01506">
    <property type="entry name" value="Tlp"/>
    <property type="match status" value="1"/>
</dbReference>
<dbReference type="NCBIfam" id="TIGR03090">
    <property type="entry name" value="SASP_tlp"/>
    <property type="match status" value="1"/>
</dbReference>
<sequence>MKNKPNPDDRKDNVDKIQYNISKTIQNCELADEMIAETSDEKMKKTLKEKNVRRKEALNGMRREIEDEARDKKNGYR</sequence>
<reference evidence="2" key="1">
    <citation type="submission" date="2022-12" db="EMBL/GenBank/DDBJ databases">
        <title>Clostridium sp. nov., isolated from industrial wastewater.</title>
        <authorList>
            <person name="Jiayan W."/>
        </authorList>
    </citation>
    <scope>NUCLEOTIDE SEQUENCE</scope>
    <source>
        <strain evidence="2">ZC22-4</strain>
    </source>
</reference>
<organism evidence="2 3">
    <name type="scientific">Clostridium brassicae</name>
    <dbReference type="NCBI Taxonomy" id="2999072"/>
    <lineage>
        <taxon>Bacteria</taxon>
        <taxon>Bacillati</taxon>
        <taxon>Bacillota</taxon>
        <taxon>Clostridia</taxon>
        <taxon>Eubacteriales</taxon>
        <taxon>Clostridiaceae</taxon>
        <taxon>Clostridium</taxon>
    </lineage>
</organism>
<evidence type="ECO:0000256" key="1">
    <source>
        <dbReference type="HAMAP-Rule" id="MF_01506"/>
    </source>
</evidence>
<evidence type="ECO:0000313" key="3">
    <source>
        <dbReference type="Proteomes" id="UP001144612"/>
    </source>
</evidence>
<proteinExistence type="inferred from homology"/>
<evidence type="ECO:0000313" key="2">
    <source>
        <dbReference type="EMBL" id="MCY6957191.1"/>
    </source>
</evidence>
<comment type="caution">
    <text evidence="2">The sequence shown here is derived from an EMBL/GenBank/DDBJ whole genome shotgun (WGS) entry which is preliminary data.</text>
</comment>
<name>A0ABT4D4I1_9CLOT</name>
<dbReference type="EMBL" id="JAPQFJ010000001">
    <property type="protein sequence ID" value="MCY6957191.1"/>
    <property type="molecule type" value="Genomic_DNA"/>
</dbReference>
<dbReference type="InterPro" id="IPR017524">
    <property type="entry name" value="SASP_thioredoxin-like"/>
</dbReference>
<protein>
    <recommendedName>
        <fullName evidence="1">Protein Tlp homolog</fullName>
    </recommendedName>
</protein>
<keyword evidence="3" id="KW-1185">Reference proteome</keyword>
<accession>A0ABT4D4I1</accession>